<keyword evidence="2 3" id="KW-0808">Transferase</keyword>
<dbReference type="RefSeq" id="WP_340267202.1">
    <property type="nucleotide sequence ID" value="NZ_JBBEOG010000001.1"/>
</dbReference>
<dbReference type="SMART" id="SM00882">
    <property type="entry name" value="CoA_trans"/>
    <property type="match status" value="1"/>
</dbReference>
<comment type="similarity">
    <text evidence="1">Belongs to the 3-oxoacid CoA-transferase subunit B family.</text>
</comment>
<evidence type="ECO:0000313" key="3">
    <source>
        <dbReference type="EMBL" id="MFC5380251.1"/>
    </source>
</evidence>
<reference evidence="4" key="1">
    <citation type="journal article" date="2019" name="Int. J. Syst. Evol. Microbiol.">
        <title>The Global Catalogue of Microorganisms (GCM) 10K type strain sequencing project: providing services to taxonomists for standard genome sequencing and annotation.</title>
        <authorList>
            <consortium name="The Broad Institute Genomics Platform"/>
            <consortium name="The Broad Institute Genome Sequencing Center for Infectious Disease"/>
            <person name="Wu L."/>
            <person name="Ma J."/>
        </authorList>
    </citation>
    <scope>NUCLEOTIDE SEQUENCE [LARGE SCALE GENOMIC DNA]</scope>
    <source>
        <strain evidence="4">CCUG 43114</strain>
    </source>
</reference>
<dbReference type="Pfam" id="PF01144">
    <property type="entry name" value="CoA_trans"/>
    <property type="match status" value="1"/>
</dbReference>
<gene>
    <name evidence="3" type="ORF">ACFPJ6_05565</name>
</gene>
<proteinExistence type="inferred from homology"/>
<dbReference type="InterPro" id="IPR012791">
    <property type="entry name" value="3-oxoacid_CoA-transf_B"/>
</dbReference>
<dbReference type="PANTHER" id="PTHR13707:SF57">
    <property type="entry name" value="SUCCINYL-COA:3-KETOACID COENZYME A TRANSFERASE SUBUNIT B-RELATED"/>
    <property type="match status" value="1"/>
</dbReference>
<dbReference type="InterPro" id="IPR004164">
    <property type="entry name" value="CoA_transf_AS"/>
</dbReference>
<dbReference type="Proteomes" id="UP001596122">
    <property type="component" value="Unassembled WGS sequence"/>
</dbReference>
<dbReference type="PANTHER" id="PTHR13707">
    <property type="entry name" value="KETOACID-COENZYME A TRANSFERASE"/>
    <property type="match status" value="1"/>
</dbReference>
<organism evidence="3 4">
    <name type="scientific">Aquipuribacter nitratireducens</name>
    <dbReference type="NCBI Taxonomy" id="650104"/>
    <lineage>
        <taxon>Bacteria</taxon>
        <taxon>Bacillati</taxon>
        <taxon>Actinomycetota</taxon>
        <taxon>Actinomycetes</taxon>
        <taxon>Micrococcales</taxon>
        <taxon>Intrasporangiaceae</taxon>
        <taxon>Aquipuribacter</taxon>
    </lineage>
</organism>
<name>A0ABW0GM80_9MICO</name>
<keyword evidence="4" id="KW-1185">Reference proteome</keyword>
<dbReference type="GO" id="GO:0016740">
    <property type="term" value="F:transferase activity"/>
    <property type="evidence" value="ECO:0007669"/>
    <property type="project" value="UniProtKB-KW"/>
</dbReference>
<dbReference type="Gene3D" id="3.40.1080.10">
    <property type="entry name" value="Glutaconate Coenzyme A-transferase"/>
    <property type="match status" value="1"/>
</dbReference>
<dbReference type="EMBL" id="JBHSLD010000006">
    <property type="protein sequence ID" value="MFC5380251.1"/>
    <property type="molecule type" value="Genomic_DNA"/>
</dbReference>
<dbReference type="NCBIfam" id="TIGR02428">
    <property type="entry name" value="pcaJ_scoB_fam"/>
    <property type="match status" value="1"/>
</dbReference>
<protein>
    <submittedName>
        <fullName evidence="3">CoA transferase subunit B</fullName>
    </submittedName>
</protein>
<evidence type="ECO:0000256" key="2">
    <source>
        <dbReference type="ARBA" id="ARBA00022679"/>
    </source>
</evidence>
<evidence type="ECO:0000256" key="1">
    <source>
        <dbReference type="ARBA" id="ARBA00007047"/>
    </source>
</evidence>
<dbReference type="InterPro" id="IPR004165">
    <property type="entry name" value="CoA_trans_fam_I"/>
</dbReference>
<dbReference type="SUPFAM" id="SSF100950">
    <property type="entry name" value="NagB/RpiA/CoA transferase-like"/>
    <property type="match status" value="1"/>
</dbReference>
<sequence>MSQHTGGSTSEQKVGLTRHEMAARAARELHDGDYVNLGIGLPTLVSNYVPDGVEVVLQSENGILGVGPYPDEDDVDPDLINAGKETVTVLPGSSFFDSATSFAMIRGGKIDIALLGAMQVTTSGDIANWLVPGKMVKGMGGAMDLVHGARRVVVIMEHVAKDGSPKLLGECTLPLTGKGVVDRVVTDLAVLDVDRDDPAAGFVLRELAPGVTVEQVRAATGAPLVVPDDVETVTAG</sequence>
<dbReference type="InterPro" id="IPR037171">
    <property type="entry name" value="NagB/RpiA_transferase-like"/>
</dbReference>
<comment type="caution">
    <text evidence="3">The sequence shown here is derived from an EMBL/GenBank/DDBJ whole genome shotgun (WGS) entry which is preliminary data.</text>
</comment>
<accession>A0ABW0GM80</accession>
<evidence type="ECO:0000313" key="4">
    <source>
        <dbReference type="Proteomes" id="UP001596122"/>
    </source>
</evidence>
<dbReference type="PROSITE" id="PS01274">
    <property type="entry name" value="COA_TRANSF_2"/>
    <property type="match status" value="1"/>
</dbReference>